<dbReference type="Gene3D" id="3.30.870.10">
    <property type="entry name" value="Endonuclease Chain A"/>
    <property type="match status" value="1"/>
</dbReference>
<feature type="domain" description="Phospholipase D-like" evidence="1">
    <location>
        <begin position="400"/>
        <end position="512"/>
    </location>
</feature>
<evidence type="ECO:0000313" key="2">
    <source>
        <dbReference type="EMBL" id="WLH09766.1"/>
    </source>
</evidence>
<keyword evidence="3" id="KW-1185">Reference proteome</keyword>
<organism evidence="2 3">
    <name type="scientific">Pseudomonas lurida</name>
    <dbReference type="NCBI Taxonomy" id="244566"/>
    <lineage>
        <taxon>Bacteria</taxon>
        <taxon>Pseudomonadati</taxon>
        <taxon>Pseudomonadota</taxon>
        <taxon>Gammaproteobacteria</taxon>
        <taxon>Pseudomonadales</taxon>
        <taxon>Pseudomonadaceae</taxon>
        <taxon>Pseudomonas</taxon>
    </lineage>
</organism>
<sequence>MDSLETLSSPYQSADALAGFDYAVVRIAVVVPPQPKSDQTERPPLRLIFGSVSLLPLGRQIPQKRYDTAFKRFKKEKYSIAVDRVVMRAEDALNWYRSSFGTFTTPIPFENKNASDGAPLDVAALSDFPKWPILGVPMQSESLTDSSEQSPVPFQNIGITRYSRRISGTQSWPDFLNPSGRTKNSDDAFNFLLRHLHVDLRDYPEYLGGITLAVPDIDVASVRQFIDPKNGDSESLYFHLKPHLGRPLQNLNLTVFEGQEGMLTAFQTLKVPEDGLIEIKRLNSIDTAGLVLAHEQRGVLLQTPMKSFLRQMHFTMEVVEQRVKVTVPETESKNSAENHYHTEKKTLASAQTYGSPADTSDAFKRLTEARNDRSLNYSALRYDQTWFGTGQRILALDYIRTKIRNARASVFIVDPYFAATQIAQFLFALERSDIKLKILTSKSAFAKSKKTADGKTAEVTSEEKLADFKSTLDSFKSLHANPLEVRIAETSETSFHDRFIAIDGRVWILGSSLNSIGTQPTLIMRVPHGDKVIDLLGQLFDNSAILEGFSEQGEFDA</sequence>
<name>A0ABY9G2N0_9PSED</name>
<dbReference type="Pfam" id="PF13091">
    <property type="entry name" value="PLDc_2"/>
    <property type="match status" value="1"/>
</dbReference>
<dbReference type="CDD" id="cd00138">
    <property type="entry name" value="PLDc_SF"/>
    <property type="match status" value="1"/>
</dbReference>
<dbReference type="Proteomes" id="UP001236748">
    <property type="component" value="Chromosome"/>
</dbReference>
<dbReference type="RefSeq" id="WP_305390719.1">
    <property type="nucleotide sequence ID" value="NZ_CP117450.1"/>
</dbReference>
<dbReference type="SUPFAM" id="SSF56024">
    <property type="entry name" value="Phospholipase D/nuclease"/>
    <property type="match status" value="1"/>
</dbReference>
<dbReference type="EMBL" id="CP117450">
    <property type="protein sequence ID" value="WLH09766.1"/>
    <property type="molecule type" value="Genomic_DNA"/>
</dbReference>
<reference evidence="2 3" key="1">
    <citation type="submission" date="2023-02" db="EMBL/GenBank/DDBJ databases">
        <title>Evolution of Hrp T3SS in non-pathogenic Pseudomonas fluorescens.</title>
        <authorList>
            <person name="Liao K."/>
            <person name="Wei H."/>
            <person name="Gu Y."/>
        </authorList>
    </citation>
    <scope>NUCLEOTIDE SEQUENCE [LARGE SCALE GENOMIC DNA]</scope>
    <source>
        <strain evidence="2 3">FP2043</strain>
    </source>
</reference>
<evidence type="ECO:0000313" key="3">
    <source>
        <dbReference type="Proteomes" id="UP001236748"/>
    </source>
</evidence>
<proteinExistence type="predicted"/>
<accession>A0ABY9G2N0</accession>
<dbReference type="InterPro" id="IPR025202">
    <property type="entry name" value="PLD-like_dom"/>
</dbReference>
<protein>
    <submittedName>
        <fullName evidence="2">VPA1262 family N-terminal domain-containing protein</fullName>
    </submittedName>
</protein>
<dbReference type="NCBIfam" id="NF040700">
    <property type="entry name" value="VPA1262_N_dom"/>
    <property type="match status" value="1"/>
</dbReference>
<gene>
    <name evidence="2" type="ORF">PSH67_14195</name>
</gene>
<evidence type="ECO:0000259" key="1">
    <source>
        <dbReference type="Pfam" id="PF13091"/>
    </source>
</evidence>